<dbReference type="EMBL" id="DXHL01000029">
    <property type="protein sequence ID" value="HIW11066.1"/>
    <property type="molecule type" value="Genomic_DNA"/>
</dbReference>
<comment type="caution">
    <text evidence="1">The sequence shown here is derived from an EMBL/GenBank/DDBJ whole genome shotgun (WGS) entry which is preliminary data.</text>
</comment>
<name>A0A9D1QFE3_9BACT</name>
<gene>
    <name evidence="1" type="ORF">H9888_06150</name>
</gene>
<dbReference type="CDD" id="cd03801">
    <property type="entry name" value="GT4_PimA-like"/>
    <property type="match status" value="1"/>
</dbReference>
<accession>A0A9D1QFE3</accession>
<reference evidence="1" key="1">
    <citation type="journal article" date="2021" name="PeerJ">
        <title>Extensive microbial diversity within the chicken gut microbiome revealed by metagenomics and culture.</title>
        <authorList>
            <person name="Gilroy R."/>
            <person name="Ravi A."/>
            <person name="Getino M."/>
            <person name="Pursley I."/>
            <person name="Horton D.L."/>
            <person name="Alikhan N.F."/>
            <person name="Baker D."/>
            <person name="Gharbi K."/>
            <person name="Hall N."/>
            <person name="Watson M."/>
            <person name="Adriaenssens E.M."/>
            <person name="Foster-Nyarko E."/>
            <person name="Jarju S."/>
            <person name="Secka A."/>
            <person name="Antonio M."/>
            <person name="Oren A."/>
            <person name="Chaudhuri R.R."/>
            <person name="La Ragione R."/>
            <person name="Hildebrand F."/>
            <person name="Pallen M.J."/>
        </authorList>
    </citation>
    <scope>NUCLEOTIDE SEQUENCE</scope>
    <source>
        <strain evidence="1">ChiBcec15-1070</strain>
    </source>
</reference>
<feature type="non-terminal residue" evidence="1">
    <location>
        <position position="357"/>
    </location>
</feature>
<dbReference type="Gene3D" id="3.40.50.2000">
    <property type="entry name" value="Glycogen Phosphorylase B"/>
    <property type="match status" value="2"/>
</dbReference>
<dbReference type="PANTHER" id="PTHR12526">
    <property type="entry name" value="GLYCOSYLTRANSFERASE"/>
    <property type="match status" value="1"/>
</dbReference>
<organism evidence="1 2">
    <name type="scientific">Candidatus Rikenella faecigallinarum</name>
    <dbReference type="NCBI Taxonomy" id="2838745"/>
    <lineage>
        <taxon>Bacteria</taxon>
        <taxon>Pseudomonadati</taxon>
        <taxon>Bacteroidota</taxon>
        <taxon>Bacteroidia</taxon>
        <taxon>Bacteroidales</taxon>
        <taxon>Rikenellaceae</taxon>
        <taxon>Rikenella</taxon>
    </lineage>
</organism>
<protein>
    <submittedName>
        <fullName evidence="1">Glycosyltransferase family 4 protein</fullName>
    </submittedName>
</protein>
<dbReference type="Pfam" id="PF13692">
    <property type="entry name" value="Glyco_trans_1_4"/>
    <property type="match status" value="1"/>
</dbReference>
<dbReference type="SUPFAM" id="SSF53756">
    <property type="entry name" value="UDP-Glycosyltransferase/glycogen phosphorylase"/>
    <property type="match status" value="1"/>
</dbReference>
<evidence type="ECO:0000313" key="1">
    <source>
        <dbReference type="EMBL" id="HIW11066.1"/>
    </source>
</evidence>
<reference evidence="1" key="2">
    <citation type="submission" date="2021-04" db="EMBL/GenBank/DDBJ databases">
        <authorList>
            <person name="Gilroy R."/>
        </authorList>
    </citation>
    <scope>NUCLEOTIDE SEQUENCE</scope>
    <source>
        <strain evidence="1">ChiBcec15-1070</strain>
    </source>
</reference>
<evidence type="ECO:0000313" key="2">
    <source>
        <dbReference type="Proteomes" id="UP000823926"/>
    </source>
</evidence>
<dbReference type="Proteomes" id="UP000823926">
    <property type="component" value="Unassembled WGS sequence"/>
</dbReference>
<dbReference type="AlphaFoldDB" id="A0A9D1QFE3"/>
<proteinExistence type="predicted"/>
<sequence length="357" mass="40618">MMYCTKKILIISYIIREKTGGGAINQRNIDVIKRLCNNVSVLYIDPLNPKVHVPLWTRLWDRIQGIFSGLSKPYIEEIRQCLISEQPDIVFINQSLLGVLAQITRASLPQATVITFFHNCESHYYASQYRTQWWNPIALLNLLSSRKAESKAARYSHLLAAMNKRDAVHIQRLYHKNIHVLLPTSITDQGTFPYTPSSPQAPLELLFVGYRFFANVHGITWFCKEVMPQVPQARLTIVGRDMENERHRLEAPNVHVIGTVEDLTPYYCSADMVVSPIFIGSGMKTKTAEALMYGRPLLATNEALEGYDIHPENIGALCNTSSEFIESILYYQGHKNELITKSTNARALFLSQYSHTV</sequence>